<dbReference type="Pfam" id="PF00027">
    <property type="entry name" value="cNMP_binding"/>
    <property type="match status" value="1"/>
</dbReference>
<dbReference type="EMBL" id="JARQZJ010000121">
    <property type="protein sequence ID" value="KAK9887930.1"/>
    <property type="molecule type" value="Genomic_DNA"/>
</dbReference>
<accession>A0AAW1V7F8</accession>
<dbReference type="GO" id="GO:0003254">
    <property type="term" value="P:regulation of membrane depolarization"/>
    <property type="evidence" value="ECO:0007669"/>
    <property type="project" value="TreeGrafter"/>
</dbReference>
<evidence type="ECO:0000259" key="2">
    <source>
        <dbReference type="PROSITE" id="PS50042"/>
    </source>
</evidence>
<dbReference type="CDD" id="cd00038">
    <property type="entry name" value="CAP_ED"/>
    <property type="match status" value="1"/>
</dbReference>
<protein>
    <recommendedName>
        <fullName evidence="2">Cyclic nucleotide-binding domain-containing protein</fullName>
    </recommendedName>
</protein>
<dbReference type="SUPFAM" id="SSF81324">
    <property type="entry name" value="Voltage-gated potassium channels"/>
    <property type="match status" value="1"/>
</dbReference>
<evidence type="ECO:0000313" key="4">
    <source>
        <dbReference type="Proteomes" id="UP001431783"/>
    </source>
</evidence>
<evidence type="ECO:0000256" key="1">
    <source>
        <dbReference type="SAM" id="Phobius"/>
    </source>
</evidence>
<dbReference type="AlphaFoldDB" id="A0AAW1V7F8"/>
<name>A0AAW1V7F8_9CUCU</name>
<dbReference type="SUPFAM" id="SSF51206">
    <property type="entry name" value="cAMP-binding domain-like"/>
    <property type="match status" value="1"/>
</dbReference>
<feature type="transmembrane region" description="Helical" evidence="1">
    <location>
        <begin position="104"/>
        <end position="123"/>
    </location>
</feature>
<evidence type="ECO:0000313" key="3">
    <source>
        <dbReference type="EMBL" id="KAK9887930.1"/>
    </source>
</evidence>
<feature type="transmembrane region" description="Helical" evidence="1">
    <location>
        <begin position="308"/>
        <end position="330"/>
    </location>
</feature>
<dbReference type="InterPro" id="IPR051413">
    <property type="entry name" value="K/Na_HCN_channel"/>
</dbReference>
<keyword evidence="1" id="KW-1133">Transmembrane helix</keyword>
<dbReference type="InterPro" id="IPR018488">
    <property type="entry name" value="cNMP-bd_CS"/>
</dbReference>
<dbReference type="InterPro" id="IPR014710">
    <property type="entry name" value="RmlC-like_jellyroll"/>
</dbReference>
<dbReference type="InterPro" id="IPR000595">
    <property type="entry name" value="cNMP-bd_dom"/>
</dbReference>
<dbReference type="GO" id="GO:0005249">
    <property type="term" value="F:voltage-gated potassium channel activity"/>
    <property type="evidence" value="ECO:0007669"/>
    <property type="project" value="TreeGrafter"/>
</dbReference>
<reference evidence="3 4" key="1">
    <citation type="submission" date="2023-03" db="EMBL/GenBank/DDBJ databases">
        <title>Genome insight into feeding habits of ladybird beetles.</title>
        <authorList>
            <person name="Li H.-S."/>
            <person name="Huang Y.-H."/>
            <person name="Pang H."/>
        </authorList>
    </citation>
    <scope>NUCLEOTIDE SEQUENCE [LARGE SCALE GENOMIC DNA]</scope>
    <source>
        <strain evidence="3">SYSU_2023b</strain>
        <tissue evidence="3">Whole body</tissue>
    </source>
</reference>
<keyword evidence="1" id="KW-0812">Transmembrane</keyword>
<dbReference type="GO" id="GO:0035725">
    <property type="term" value="P:sodium ion transmembrane transport"/>
    <property type="evidence" value="ECO:0007669"/>
    <property type="project" value="TreeGrafter"/>
</dbReference>
<dbReference type="Gene3D" id="2.60.120.10">
    <property type="entry name" value="Jelly Rolls"/>
    <property type="match status" value="1"/>
</dbReference>
<gene>
    <name evidence="3" type="ORF">WA026_000230</name>
</gene>
<keyword evidence="1" id="KW-0472">Membrane</keyword>
<feature type="domain" description="Cyclic nucleotide-binding" evidence="2">
    <location>
        <begin position="414"/>
        <end position="530"/>
    </location>
</feature>
<dbReference type="PROSITE" id="PS00889">
    <property type="entry name" value="CNMP_BINDING_2"/>
    <property type="match status" value="1"/>
</dbReference>
<feature type="transmembrane region" description="Helical" evidence="1">
    <location>
        <begin position="243"/>
        <end position="262"/>
    </location>
</feature>
<dbReference type="Proteomes" id="UP001431783">
    <property type="component" value="Unassembled WGS sequence"/>
</dbReference>
<proteinExistence type="predicted"/>
<dbReference type="InterPro" id="IPR018490">
    <property type="entry name" value="cNMP-bd_dom_sf"/>
</dbReference>
<dbReference type="SMART" id="SM00100">
    <property type="entry name" value="cNMP"/>
    <property type="match status" value="1"/>
</dbReference>
<dbReference type="GO" id="GO:0098855">
    <property type="term" value="C:HCN channel complex"/>
    <property type="evidence" value="ECO:0007669"/>
    <property type="project" value="TreeGrafter"/>
</dbReference>
<comment type="caution">
    <text evidence="3">The sequence shown here is derived from an EMBL/GenBank/DDBJ whole genome shotgun (WGS) entry which is preliminary data.</text>
</comment>
<dbReference type="PANTHER" id="PTHR45689:SF14">
    <property type="entry name" value="CYCLIC NUCLEOTIDE-GATED CATION CHANNEL SUBUNIT A-LIKE PROTEIN"/>
    <property type="match status" value="1"/>
</dbReference>
<organism evidence="3 4">
    <name type="scientific">Henosepilachna vigintioctopunctata</name>
    <dbReference type="NCBI Taxonomy" id="420089"/>
    <lineage>
        <taxon>Eukaryota</taxon>
        <taxon>Metazoa</taxon>
        <taxon>Ecdysozoa</taxon>
        <taxon>Arthropoda</taxon>
        <taxon>Hexapoda</taxon>
        <taxon>Insecta</taxon>
        <taxon>Pterygota</taxon>
        <taxon>Neoptera</taxon>
        <taxon>Endopterygota</taxon>
        <taxon>Coleoptera</taxon>
        <taxon>Polyphaga</taxon>
        <taxon>Cucujiformia</taxon>
        <taxon>Coccinelloidea</taxon>
        <taxon>Coccinellidae</taxon>
        <taxon>Epilachninae</taxon>
        <taxon>Epilachnini</taxon>
        <taxon>Henosepilachna</taxon>
    </lineage>
</organism>
<keyword evidence="4" id="KW-1185">Reference proteome</keyword>
<dbReference type="PANTHER" id="PTHR45689">
    <property type="entry name" value="I[[H]] CHANNEL, ISOFORM E"/>
    <property type="match status" value="1"/>
</dbReference>
<feature type="transmembrane region" description="Helical" evidence="1">
    <location>
        <begin position="143"/>
        <end position="161"/>
    </location>
</feature>
<dbReference type="Gene3D" id="1.10.287.630">
    <property type="entry name" value="Helix hairpin bin"/>
    <property type="match status" value="1"/>
</dbReference>
<sequence>MSPQRTIRPTKGKSADTTEPSVKVYRPINGHHCSLPIAENVLSMYLNDGVCVLMRRKFKQLFLICDKFSKTKLVFRSSQRIGLEKHRHLRYFYWTIHPYSKFRFYWEITMAITYLSIMIYTPLFGVNTQNPLTEKWSGSYYQLMNITCVFDIIINFFTGYLDKSNETVVLNLKQIFRHYILGYFLTDLLSTLPTDLMFPHIVGALPWYITLNRYLRIIRLPTALDYLENLFLVIRLGNQKSIMLVRIIILILLVEYVTYFTFVDKIWLFDGLELWDRINTVYMKLMYCTIRTLFLIQPHHHGSDPSSYFILIHQFVVLNCGNLFQAFLLARTMRIYNRTSMVLRKHEHLARQVKEYAKFKELPESMNRVLLQYVDFKFGRRIYNENLIISTLTPHMKDELFYIYSQDLVENVELFKDMPTSAIKRIACRLKQEILLPNDVIIQAGHEGSTMYFIIAGTVAVYTHNGKEVCHLTDGANFGEIALLMNETRTASIVAADFCELFKLNRKDFQEAIEPFPELKARMVQIAKERYTTILAFPSNEAND</sequence>
<dbReference type="PROSITE" id="PS50042">
    <property type="entry name" value="CNMP_BINDING_3"/>
    <property type="match status" value="1"/>
</dbReference>